<evidence type="ECO:0000256" key="1">
    <source>
        <dbReference type="SAM" id="Phobius"/>
    </source>
</evidence>
<protein>
    <recommendedName>
        <fullName evidence="4">Lysoplasmalogenase</fullName>
    </recommendedName>
</protein>
<keyword evidence="1" id="KW-1133">Transmembrane helix</keyword>
<keyword evidence="1" id="KW-0472">Membrane</keyword>
<proteinExistence type="predicted"/>
<keyword evidence="3" id="KW-1185">Reference proteome</keyword>
<organism evidence="2 3">
    <name type="scientific">Formosa maritima</name>
    <dbReference type="NCBI Taxonomy" id="2592046"/>
    <lineage>
        <taxon>Bacteria</taxon>
        <taxon>Pseudomonadati</taxon>
        <taxon>Bacteroidota</taxon>
        <taxon>Flavobacteriia</taxon>
        <taxon>Flavobacteriales</taxon>
        <taxon>Flavobacteriaceae</taxon>
        <taxon>Formosa</taxon>
    </lineage>
</organism>
<feature type="transmembrane region" description="Helical" evidence="1">
    <location>
        <begin position="29"/>
        <end position="50"/>
    </location>
</feature>
<feature type="transmembrane region" description="Helical" evidence="1">
    <location>
        <begin position="7"/>
        <end position="23"/>
    </location>
</feature>
<keyword evidence="1" id="KW-0812">Transmembrane</keyword>
<feature type="transmembrane region" description="Helical" evidence="1">
    <location>
        <begin position="181"/>
        <end position="202"/>
    </location>
</feature>
<dbReference type="RefSeq" id="WP_148453984.1">
    <property type="nucleotide sequence ID" value="NZ_VSFC01000023.1"/>
</dbReference>
<evidence type="ECO:0008006" key="4">
    <source>
        <dbReference type="Google" id="ProtNLM"/>
    </source>
</evidence>
<comment type="caution">
    <text evidence="2">The sequence shown here is derived from an EMBL/GenBank/DDBJ whole genome shotgun (WGS) entry which is preliminary data.</text>
</comment>
<dbReference type="OrthoDB" id="1443753at2"/>
<accession>A0A5D0GE47</accession>
<evidence type="ECO:0000313" key="3">
    <source>
        <dbReference type="Proteomes" id="UP000324550"/>
    </source>
</evidence>
<feature type="transmembrane region" description="Helical" evidence="1">
    <location>
        <begin position="208"/>
        <end position="226"/>
    </location>
</feature>
<name>A0A5D0GE47_9FLAO</name>
<feature type="transmembrane region" description="Helical" evidence="1">
    <location>
        <begin position="123"/>
        <end position="145"/>
    </location>
</feature>
<dbReference type="Proteomes" id="UP000324550">
    <property type="component" value="Unassembled WGS sequence"/>
</dbReference>
<feature type="transmembrane region" description="Helical" evidence="1">
    <location>
        <begin position="90"/>
        <end position="111"/>
    </location>
</feature>
<evidence type="ECO:0000313" key="2">
    <source>
        <dbReference type="EMBL" id="TYA57258.1"/>
    </source>
</evidence>
<feature type="transmembrane region" description="Helical" evidence="1">
    <location>
        <begin position="151"/>
        <end position="174"/>
    </location>
</feature>
<gene>
    <name evidence="2" type="ORF">FVF61_04955</name>
</gene>
<dbReference type="EMBL" id="VSFC01000023">
    <property type="protein sequence ID" value="TYA57258.1"/>
    <property type="molecule type" value="Genomic_DNA"/>
</dbReference>
<sequence>MILSKSNILIVTIILLCFSFALFEFQEEYFISSISKSFIVPLFTLLYFINEKNKSPFFTWFLLLFSISELMVFAEFYIQTDRAFDLYYMIGNLLYIFAYILLLIEVCNSLNFKLVLKNYKAHLVVLTLLNVYMVYVLITIVNPFMFNSFMIVIELTYNIVMLLLLTFSLIAYFYNDDKKSLALFLGSLSIVFSEVIQIAYFYITDKELLNFISTILFVLAFCFFYYHSRVKMGEGFKAVV</sequence>
<dbReference type="AlphaFoldDB" id="A0A5D0GE47"/>
<feature type="transmembrane region" description="Helical" evidence="1">
    <location>
        <begin position="57"/>
        <end position="78"/>
    </location>
</feature>
<reference evidence="2 3" key="1">
    <citation type="submission" date="2019-08" db="EMBL/GenBank/DDBJ databases">
        <title>Formosa sediminis sp. nov., isolated from marine sediment.</title>
        <authorList>
            <person name="Cao W.R."/>
        </authorList>
    </citation>
    <scope>NUCLEOTIDE SEQUENCE [LARGE SCALE GENOMIC DNA]</scope>
    <source>
        <strain evidence="2 3">1494</strain>
    </source>
</reference>